<keyword evidence="6" id="KW-0418">Kinase</keyword>
<dbReference type="InterPro" id="IPR003591">
    <property type="entry name" value="Leu-rich_rpt_typical-subtyp"/>
</dbReference>
<evidence type="ECO:0000256" key="4">
    <source>
        <dbReference type="ARBA" id="ARBA00022741"/>
    </source>
</evidence>
<dbReference type="GO" id="GO:0051082">
    <property type="term" value="F:unfolded protein binding"/>
    <property type="evidence" value="ECO:0007669"/>
    <property type="project" value="TreeGrafter"/>
</dbReference>
<accession>A0A6S7HB99</accession>
<dbReference type="SUPFAM" id="SSF52058">
    <property type="entry name" value="L domain-like"/>
    <property type="match status" value="2"/>
</dbReference>
<dbReference type="OrthoDB" id="1394818at2759"/>
<evidence type="ECO:0000256" key="5">
    <source>
        <dbReference type="ARBA" id="ARBA00022840"/>
    </source>
</evidence>
<dbReference type="InterPro" id="IPR032675">
    <property type="entry name" value="LRR_dom_sf"/>
</dbReference>
<dbReference type="GO" id="GO:0005524">
    <property type="term" value="F:ATP binding"/>
    <property type="evidence" value="ECO:0007669"/>
    <property type="project" value="UniProtKB-KW"/>
</dbReference>
<dbReference type="Pfam" id="PF13855">
    <property type="entry name" value="LRR_8"/>
    <property type="match status" value="2"/>
</dbReference>
<evidence type="ECO:0000256" key="2">
    <source>
        <dbReference type="ARBA" id="ARBA00022729"/>
    </source>
</evidence>
<dbReference type="Gene3D" id="3.30.200.20">
    <property type="entry name" value="Phosphorylase Kinase, domain 1"/>
    <property type="match status" value="1"/>
</dbReference>
<organism evidence="6 7">
    <name type="scientific">Paramuricea clavata</name>
    <name type="common">Red gorgonian</name>
    <name type="synonym">Violescent sea-whip</name>
    <dbReference type="NCBI Taxonomy" id="317549"/>
    <lineage>
        <taxon>Eukaryota</taxon>
        <taxon>Metazoa</taxon>
        <taxon>Cnidaria</taxon>
        <taxon>Anthozoa</taxon>
        <taxon>Octocorallia</taxon>
        <taxon>Malacalcyonacea</taxon>
        <taxon>Plexauridae</taxon>
        <taxon>Paramuricea</taxon>
    </lineage>
</organism>
<dbReference type="GO" id="GO:0070059">
    <property type="term" value="P:intrinsic apoptotic signaling pathway in response to endoplasmic reticulum stress"/>
    <property type="evidence" value="ECO:0007669"/>
    <property type="project" value="TreeGrafter"/>
</dbReference>
<dbReference type="GO" id="GO:0004521">
    <property type="term" value="F:RNA endonuclease activity"/>
    <property type="evidence" value="ECO:0007669"/>
    <property type="project" value="InterPro"/>
</dbReference>
<dbReference type="PROSITE" id="PS50011">
    <property type="entry name" value="PROTEIN_KINASE_DOM"/>
    <property type="match status" value="1"/>
</dbReference>
<dbReference type="Pfam" id="PF06479">
    <property type="entry name" value="Ribonuc_2-5A"/>
    <property type="match status" value="1"/>
</dbReference>
<dbReference type="GO" id="GO:0006397">
    <property type="term" value="P:mRNA processing"/>
    <property type="evidence" value="ECO:0007669"/>
    <property type="project" value="InterPro"/>
</dbReference>
<dbReference type="SMART" id="SM00369">
    <property type="entry name" value="LRR_TYP"/>
    <property type="match status" value="4"/>
</dbReference>
<evidence type="ECO:0000256" key="3">
    <source>
        <dbReference type="ARBA" id="ARBA00022737"/>
    </source>
</evidence>
<keyword evidence="5" id="KW-0067">ATP-binding</keyword>
<dbReference type="Gene3D" id="3.80.10.10">
    <property type="entry name" value="Ribonuclease Inhibitor"/>
    <property type="match status" value="2"/>
</dbReference>
<dbReference type="EMBL" id="CACRXK020004298">
    <property type="protein sequence ID" value="CAB4002244.1"/>
    <property type="molecule type" value="Genomic_DNA"/>
</dbReference>
<dbReference type="GO" id="GO:0004674">
    <property type="term" value="F:protein serine/threonine kinase activity"/>
    <property type="evidence" value="ECO:0007669"/>
    <property type="project" value="InterPro"/>
</dbReference>
<keyword evidence="4" id="KW-0547">Nucleotide-binding</keyword>
<reference evidence="6" key="1">
    <citation type="submission" date="2020-04" db="EMBL/GenBank/DDBJ databases">
        <authorList>
            <person name="Alioto T."/>
            <person name="Alioto T."/>
            <person name="Gomez Garrido J."/>
        </authorList>
    </citation>
    <scope>NUCLEOTIDE SEQUENCE</scope>
    <source>
        <strain evidence="6">A484AB</strain>
    </source>
</reference>
<gene>
    <name evidence="6" type="ORF">PACLA_8A064535</name>
</gene>
<evidence type="ECO:0000256" key="1">
    <source>
        <dbReference type="ARBA" id="ARBA00022614"/>
    </source>
</evidence>
<dbReference type="AlphaFoldDB" id="A0A6S7HB99"/>
<evidence type="ECO:0000313" key="6">
    <source>
        <dbReference type="EMBL" id="CAB4002244.1"/>
    </source>
</evidence>
<dbReference type="SMART" id="SM00220">
    <property type="entry name" value="S_TKc"/>
    <property type="match status" value="1"/>
</dbReference>
<dbReference type="InterPro" id="IPR045133">
    <property type="entry name" value="IRE1/2-like"/>
</dbReference>
<dbReference type="PROSITE" id="PS51392">
    <property type="entry name" value="KEN"/>
    <property type="match status" value="1"/>
</dbReference>
<dbReference type="InterPro" id="IPR000719">
    <property type="entry name" value="Prot_kinase_dom"/>
</dbReference>
<dbReference type="Pfam" id="PF00069">
    <property type="entry name" value="Pkinase"/>
    <property type="match status" value="1"/>
</dbReference>
<dbReference type="Proteomes" id="UP001152795">
    <property type="component" value="Unassembled WGS sequence"/>
</dbReference>
<protein>
    <submittedName>
        <fullName evidence="6">Serine threonine- kinase endoribonuclease IRE2</fullName>
    </submittedName>
</protein>
<comment type="caution">
    <text evidence="6">The sequence shown here is derived from an EMBL/GenBank/DDBJ whole genome shotgun (WGS) entry which is preliminary data.</text>
</comment>
<dbReference type="PANTHER" id="PTHR13954">
    <property type="entry name" value="IRE1-RELATED"/>
    <property type="match status" value="1"/>
</dbReference>
<keyword evidence="6" id="KW-0808">Transferase</keyword>
<dbReference type="GO" id="GO:1990604">
    <property type="term" value="C:IRE1-TRAF2-ASK1 complex"/>
    <property type="evidence" value="ECO:0007669"/>
    <property type="project" value="TreeGrafter"/>
</dbReference>
<sequence length="777" mass="90194">MAMFRSTRAVWSLSIISIIFIKRISCDQRYNSGSYHCSYEDIENVPCPKECQCYSWSSNNVTQRGDRFTVNCTSMKLRYHTRNILKSLPFNTTDLLVTNFLIDTLNRESFDRDNILGPNLTSLVLRECHIGYISEHTFTANTVQGLHHLDLSENIIKHIHKLAFIPLQNIRTISLANNSIQKIERLEFRESNQVRLINISHNKLTEVDLGTFYHVPRLKVLDLSYNYLKTLPWDNISQQLSSLEELDLTGNPWNCSCEMKDILKLNRPLLNGSPAKCFEPQRLCGTLLEDLNSDTFSHCYITEQYFYLKLFLSIIVGIIMDIIVATYCDLKASPFERKEVGKAKESLSEREIVDKETAGKVKKAEEKNEIRQIIDHFYSEHIKLIGQIWYDTKCRLDQHKTAYKGGLKDGQEAAIKFCHKVEVREELRIFLHLAKEARPHPNIIRYLCVEHDSNLTYLALELCEGNLITAVIDDPLNCILQLTSAVCFLHDKNIQHRDIKPRNILWKNTDGGIALILSDFDLSKLSEESSSHKSKRGTEGWSAPELWGQETRSTAVDIFSLSCVFYFILTGGHPFGEILHLKKCQDNIMSPEYKPTFAELKKQTKNPQKNPQTHFYEHHSEHEASMAEDLIRRMICSNAEDRIQSQKIKEHPFLWSRMKMRNFFTRLGNYVKDKENPNVISFKDKLEEDASVVFDGNWLDRLHPVARSDVKNYDGDKICSLLQVIRNKIEHFEQIRVMELRKIYLESPDGVVEYFTGLFPNLVPYTYRILEMSKLEL</sequence>
<dbReference type="Gene3D" id="1.20.1440.180">
    <property type="entry name" value="KEN domain"/>
    <property type="match status" value="1"/>
</dbReference>
<dbReference type="SUPFAM" id="SSF56112">
    <property type="entry name" value="Protein kinase-like (PK-like)"/>
    <property type="match status" value="1"/>
</dbReference>
<dbReference type="InterPro" id="IPR011009">
    <property type="entry name" value="Kinase-like_dom_sf"/>
</dbReference>
<keyword evidence="2" id="KW-0732">Signal</keyword>
<proteinExistence type="predicted"/>
<dbReference type="PANTHER" id="PTHR13954:SF6">
    <property type="entry name" value="NON-SPECIFIC SERINE_THREONINE PROTEIN KINASE"/>
    <property type="match status" value="1"/>
</dbReference>
<keyword evidence="3" id="KW-0677">Repeat</keyword>
<keyword evidence="1" id="KW-0433">Leucine-rich repeat</keyword>
<name>A0A6S7HB99_PARCT</name>
<dbReference type="InterPro" id="IPR010513">
    <property type="entry name" value="KEN_dom"/>
</dbReference>
<dbReference type="Gene3D" id="1.10.510.10">
    <property type="entry name" value="Transferase(Phosphotransferase) domain 1"/>
    <property type="match status" value="1"/>
</dbReference>
<keyword evidence="7" id="KW-1185">Reference proteome</keyword>
<evidence type="ECO:0000313" key="7">
    <source>
        <dbReference type="Proteomes" id="UP001152795"/>
    </source>
</evidence>
<dbReference type="GO" id="GO:0036498">
    <property type="term" value="P:IRE1-mediated unfolded protein response"/>
    <property type="evidence" value="ECO:0007669"/>
    <property type="project" value="TreeGrafter"/>
</dbReference>
<dbReference type="InterPro" id="IPR038357">
    <property type="entry name" value="KEN_sf"/>
</dbReference>
<dbReference type="InterPro" id="IPR001611">
    <property type="entry name" value="Leu-rich_rpt"/>
</dbReference>
<dbReference type="PROSITE" id="PS51450">
    <property type="entry name" value="LRR"/>
    <property type="match status" value="2"/>
</dbReference>